<name>A0A5B7CVZ2_PORTR</name>
<organism evidence="1 2">
    <name type="scientific">Portunus trituberculatus</name>
    <name type="common">Swimming crab</name>
    <name type="synonym">Neptunus trituberculatus</name>
    <dbReference type="NCBI Taxonomy" id="210409"/>
    <lineage>
        <taxon>Eukaryota</taxon>
        <taxon>Metazoa</taxon>
        <taxon>Ecdysozoa</taxon>
        <taxon>Arthropoda</taxon>
        <taxon>Crustacea</taxon>
        <taxon>Multicrustacea</taxon>
        <taxon>Malacostraca</taxon>
        <taxon>Eumalacostraca</taxon>
        <taxon>Eucarida</taxon>
        <taxon>Decapoda</taxon>
        <taxon>Pleocyemata</taxon>
        <taxon>Brachyura</taxon>
        <taxon>Eubrachyura</taxon>
        <taxon>Portunoidea</taxon>
        <taxon>Portunidae</taxon>
        <taxon>Portuninae</taxon>
        <taxon>Portunus</taxon>
    </lineage>
</organism>
<proteinExistence type="predicted"/>
<evidence type="ECO:0000313" key="2">
    <source>
        <dbReference type="Proteomes" id="UP000324222"/>
    </source>
</evidence>
<sequence>MAGTLWTTKSVKIMIASPYKPAAAAKLHSPIKRSTKTISPQQIKEVICVAPPTASWINERDREAAMGPHPKKDPKTLLIPCKNKIMSSCKRLNNAKIYGAFQKNH</sequence>
<evidence type="ECO:0000313" key="1">
    <source>
        <dbReference type="EMBL" id="MPC14007.1"/>
    </source>
</evidence>
<dbReference type="Proteomes" id="UP000324222">
    <property type="component" value="Unassembled WGS sequence"/>
</dbReference>
<gene>
    <name evidence="1" type="ORF">E2C01_006760</name>
</gene>
<dbReference type="EMBL" id="VSRR010000322">
    <property type="protein sequence ID" value="MPC14007.1"/>
    <property type="molecule type" value="Genomic_DNA"/>
</dbReference>
<comment type="caution">
    <text evidence="1">The sequence shown here is derived from an EMBL/GenBank/DDBJ whole genome shotgun (WGS) entry which is preliminary data.</text>
</comment>
<dbReference type="AlphaFoldDB" id="A0A5B7CVZ2"/>
<reference evidence="1 2" key="1">
    <citation type="submission" date="2019-05" db="EMBL/GenBank/DDBJ databases">
        <title>Another draft genome of Portunus trituberculatus and its Hox gene families provides insights of decapod evolution.</title>
        <authorList>
            <person name="Jeong J.-H."/>
            <person name="Song I."/>
            <person name="Kim S."/>
            <person name="Choi T."/>
            <person name="Kim D."/>
            <person name="Ryu S."/>
            <person name="Kim W."/>
        </authorList>
    </citation>
    <scope>NUCLEOTIDE SEQUENCE [LARGE SCALE GENOMIC DNA]</scope>
    <source>
        <tissue evidence="1">Muscle</tissue>
    </source>
</reference>
<keyword evidence="2" id="KW-1185">Reference proteome</keyword>
<protein>
    <submittedName>
        <fullName evidence="1">Uncharacterized protein</fullName>
    </submittedName>
</protein>
<accession>A0A5B7CVZ2</accession>